<evidence type="ECO:0000313" key="1">
    <source>
        <dbReference type="EMBL" id="EKM51151.1"/>
    </source>
</evidence>
<dbReference type="EMBL" id="JH930477">
    <property type="protein sequence ID" value="EKM51151.1"/>
    <property type="molecule type" value="Genomic_DNA"/>
</dbReference>
<organism evidence="1 2">
    <name type="scientific">Phanerochaete carnosa (strain HHB-10118-sp)</name>
    <name type="common">White-rot fungus</name>
    <name type="synonym">Peniophora carnosa</name>
    <dbReference type="NCBI Taxonomy" id="650164"/>
    <lineage>
        <taxon>Eukaryota</taxon>
        <taxon>Fungi</taxon>
        <taxon>Dikarya</taxon>
        <taxon>Basidiomycota</taxon>
        <taxon>Agaricomycotina</taxon>
        <taxon>Agaricomycetes</taxon>
        <taxon>Polyporales</taxon>
        <taxon>Phanerochaetaceae</taxon>
        <taxon>Phanerochaete</taxon>
    </lineage>
</organism>
<dbReference type="RefSeq" id="XP_007400306.1">
    <property type="nucleotide sequence ID" value="XM_007400244.1"/>
</dbReference>
<proteinExistence type="predicted"/>
<sequence length="103" mass="11291">MSNTARGSFCTTQSQSVQAKFTVEEIKYTFDGSLNGDIEFTADNATLTYNDKDQLTGYKNYYGTLEGNMIRITFENGVTITGTLEQPVNPVTDVNGGGTWLVN</sequence>
<dbReference type="HOGENOM" id="CLU_155349_3_0_1"/>
<dbReference type="GeneID" id="18913322"/>
<dbReference type="InParanoid" id="K5UN42"/>
<reference evidence="1 2" key="1">
    <citation type="journal article" date="2012" name="BMC Genomics">
        <title>Comparative genomics of the white-rot fungi, Phanerochaete carnosa and P. chrysosporium, to elucidate the genetic basis of the distinct wood types they colonize.</title>
        <authorList>
            <person name="Suzuki H."/>
            <person name="MacDonald J."/>
            <person name="Syed K."/>
            <person name="Salamov A."/>
            <person name="Hori C."/>
            <person name="Aerts A."/>
            <person name="Henrissat B."/>
            <person name="Wiebenga A."/>
            <person name="vanKuyk P.A."/>
            <person name="Barry K."/>
            <person name="Lindquist E."/>
            <person name="LaButti K."/>
            <person name="Lapidus A."/>
            <person name="Lucas S."/>
            <person name="Coutinho P."/>
            <person name="Gong Y."/>
            <person name="Samejima M."/>
            <person name="Mahadevan R."/>
            <person name="Abou-Zaid M."/>
            <person name="de Vries R.P."/>
            <person name="Igarashi K."/>
            <person name="Yadav J.S."/>
            <person name="Grigoriev I.V."/>
            <person name="Master E.R."/>
        </authorList>
    </citation>
    <scope>NUCLEOTIDE SEQUENCE [LARGE SCALE GENOMIC DNA]</scope>
    <source>
        <strain evidence="1 2">HHB-10118-sp</strain>
    </source>
</reference>
<name>K5UN42_PHACS</name>
<dbReference type="Proteomes" id="UP000008370">
    <property type="component" value="Unassembled WGS sequence"/>
</dbReference>
<dbReference type="AlphaFoldDB" id="K5UN42"/>
<evidence type="ECO:0000313" key="2">
    <source>
        <dbReference type="Proteomes" id="UP000008370"/>
    </source>
</evidence>
<gene>
    <name evidence="1" type="ORF">PHACADRAFT_213044</name>
</gene>
<dbReference type="OrthoDB" id="2998325at2759"/>
<accession>K5UN42</accession>
<keyword evidence="2" id="KW-1185">Reference proteome</keyword>
<dbReference type="KEGG" id="pco:PHACADRAFT_213044"/>
<protein>
    <submittedName>
        <fullName evidence="1">Uncharacterized protein</fullName>
    </submittedName>
</protein>